<evidence type="ECO:0000256" key="7">
    <source>
        <dbReference type="ARBA" id="ARBA00023098"/>
    </source>
</evidence>
<keyword evidence="6 10" id="KW-1133">Transmembrane helix</keyword>
<dbReference type="EC" id="2.3.1.199" evidence="10"/>
<dbReference type="AlphaFoldDB" id="A0A443SKG8"/>
<dbReference type="GO" id="GO:0030148">
    <property type="term" value="P:sphingolipid biosynthetic process"/>
    <property type="evidence" value="ECO:0007669"/>
    <property type="project" value="TreeGrafter"/>
</dbReference>
<dbReference type="PANTHER" id="PTHR11157">
    <property type="entry name" value="FATTY ACID ACYL TRANSFERASE-RELATED"/>
    <property type="match status" value="1"/>
</dbReference>
<dbReference type="GO" id="GO:0019367">
    <property type="term" value="P:fatty acid elongation, saturated fatty acid"/>
    <property type="evidence" value="ECO:0007669"/>
    <property type="project" value="TreeGrafter"/>
</dbReference>
<keyword evidence="3 10" id="KW-0808">Transferase</keyword>
<evidence type="ECO:0000256" key="6">
    <source>
        <dbReference type="ARBA" id="ARBA00022989"/>
    </source>
</evidence>
<feature type="transmembrane region" description="Helical" evidence="10">
    <location>
        <begin position="40"/>
        <end position="64"/>
    </location>
</feature>
<dbReference type="STRING" id="299467.A0A443SKG8"/>
<evidence type="ECO:0000256" key="8">
    <source>
        <dbReference type="ARBA" id="ARBA00023136"/>
    </source>
</evidence>
<keyword evidence="5 10" id="KW-0276">Fatty acid metabolism</keyword>
<proteinExistence type="inferred from homology"/>
<comment type="caution">
    <text evidence="11">The sequence shown here is derived from an EMBL/GenBank/DDBJ whole genome shotgun (WGS) entry which is preliminary data.</text>
</comment>
<feature type="transmembrane region" description="Helical" evidence="10">
    <location>
        <begin position="116"/>
        <end position="137"/>
    </location>
</feature>
<evidence type="ECO:0000313" key="12">
    <source>
        <dbReference type="Proteomes" id="UP000288716"/>
    </source>
</evidence>
<comment type="catalytic activity">
    <reaction evidence="10">
        <text>a very-long-chain acyl-CoA + malonyl-CoA + H(+) = a very-long-chain 3-oxoacyl-CoA + CO2 + CoA</text>
        <dbReference type="Rhea" id="RHEA:32727"/>
        <dbReference type="ChEBI" id="CHEBI:15378"/>
        <dbReference type="ChEBI" id="CHEBI:16526"/>
        <dbReference type="ChEBI" id="CHEBI:57287"/>
        <dbReference type="ChEBI" id="CHEBI:57384"/>
        <dbReference type="ChEBI" id="CHEBI:90725"/>
        <dbReference type="ChEBI" id="CHEBI:90736"/>
        <dbReference type="EC" id="2.3.1.199"/>
    </reaction>
</comment>
<evidence type="ECO:0000256" key="2">
    <source>
        <dbReference type="ARBA" id="ARBA00022516"/>
    </source>
</evidence>
<keyword evidence="2 10" id="KW-0444">Lipid biosynthesis</keyword>
<dbReference type="GO" id="GO:0009922">
    <property type="term" value="F:fatty acid elongase activity"/>
    <property type="evidence" value="ECO:0007669"/>
    <property type="project" value="UniProtKB-EC"/>
</dbReference>
<keyword evidence="8 10" id="KW-0472">Membrane</keyword>
<evidence type="ECO:0000256" key="4">
    <source>
        <dbReference type="ARBA" id="ARBA00022692"/>
    </source>
</evidence>
<reference evidence="11 12" key="1">
    <citation type="journal article" date="2018" name="Gigascience">
        <title>Genomes of trombidid mites reveal novel predicted allergens and laterally-transferred genes associated with secondary metabolism.</title>
        <authorList>
            <person name="Dong X."/>
            <person name="Chaisiri K."/>
            <person name="Xia D."/>
            <person name="Armstrong S.D."/>
            <person name="Fang Y."/>
            <person name="Donnelly M.J."/>
            <person name="Kadowaki T."/>
            <person name="McGarry J.W."/>
            <person name="Darby A.C."/>
            <person name="Makepeace B.L."/>
        </authorList>
    </citation>
    <scope>NUCLEOTIDE SEQUENCE [LARGE SCALE GENOMIC DNA]</scope>
    <source>
        <strain evidence="11">UoL-UT</strain>
    </source>
</reference>
<dbReference type="PANTHER" id="PTHR11157:SF69">
    <property type="entry name" value="ELONGATION OF VERY LONG CHAIN FATTY ACIDS PROTEIN 7"/>
    <property type="match status" value="1"/>
</dbReference>
<keyword evidence="4 10" id="KW-0812">Transmembrane</keyword>
<dbReference type="GO" id="GO:0005789">
    <property type="term" value="C:endoplasmic reticulum membrane"/>
    <property type="evidence" value="ECO:0007669"/>
    <property type="project" value="TreeGrafter"/>
</dbReference>
<dbReference type="InterPro" id="IPR002076">
    <property type="entry name" value="ELO_fam"/>
</dbReference>
<dbReference type="Proteomes" id="UP000288716">
    <property type="component" value="Unassembled WGS sequence"/>
</dbReference>
<organism evidence="11 12">
    <name type="scientific">Leptotrombidium deliense</name>
    <dbReference type="NCBI Taxonomy" id="299467"/>
    <lineage>
        <taxon>Eukaryota</taxon>
        <taxon>Metazoa</taxon>
        <taxon>Ecdysozoa</taxon>
        <taxon>Arthropoda</taxon>
        <taxon>Chelicerata</taxon>
        <taxon>Arachnida</taxon>
        <taxon>Acari</taxon>
        <taxon>Acariformes</taxon>
        <taxon>Trombidiformes</taxon>
        <taxon>Prostigmata</taxon>
        <taxon>Anystina</taxon>
        <taxon>Parasitengona</taxon>
        <taxon>Trombiculoidea</taxon>
        <taxon>Trombiculidae</taxon>
        <taxon>Leptotrombidium</taxon>
    </lineage>
</organism>
<evidence type="ECO:0000256" key="1">
    <source>
        <dbReference type="ARBA" id="ARBA00004141"/>
    </source>
</evidence>
<comment type="subcellular location">
    <subcellularLocation>
        <location evidence="1">Membrane</location>
        <topology evidence="1">Multi-pass membrane protein</topology>
    </subcellularLocation>
</comment>
<feature type="transmembrane region" description="Helical" evidence="10">
    <location>
        <begin position="85"/>
        <end position="104"/>
    </location>
</feature>
<feature type="transmembrane region" description="Helical" evidence="10">
    <location>
        <begin position="149"/>
        <end position="165"/>
    </location>
</feature>
<dbReference type="GO" id="GO:0034626">
    <property type="term" value="P:fatty acid elongation, polyunsaturated fatty acid"/>
    <property type="evidence" value="ECO:0007669"/>
    <property type="project" value="TreeGrafter"/>
</dbReference>
<dbReference type="VEuPathDB" id="VectorBase:LDEU004067"/>
<sequence length="214" mass="25154">MSTTVISSVFTSIKYYCHDLWEEIGDHRVSRLPGLNGGPWHVISLTLLYLYFVKVSGPAFMYYVSKFIDFLDTVYFVLRKKYSHITTLHVFHHSMMPFWTYIFFKFSSYTNNGFIPMVNAFVHTLMYSYYALAAVGVQNITWKKFITKLQLAQFVLVTIHSTYFLLDSTCQCSKLLILFQVIHGILFFHLFYSFYRKAYSKKSDTTNGIKNKDE</sequence>
<comment type="similarity">
    <text evidence="10">Belongs to the ELO family.</text>
</comment>
<dbReference type="GO" id="GO:0042761">
    <property type="term" value="P:very long-chain fatty acid biosynthetic process"/>
    <property type="evidence" value="ECO:0007669"/>
    <property type="project" value="TreeGrafter"/>
</dbReference>
<evidence type="ECO:0000256" key="5">
    <source>
        <dbReference type="ARBA" id="ARBA00022832"/>
    </source>
</evidence>
<protein>
    <recommendedName>
        <fullName evidence="10">Elongation of very long chain fatty acids protein</fullName>
        <ecNumber evidence="10">2.3.1.199</ecNumber>
    </recommendedName>
    <alternativeName>
        <fullName evidence="10">Very-long-chain 3-oxoacyl-CoA synthase</fullName>
    </alternativeName>
</protein>
<evidence type="ECO:0000256" key="9">
    <source>
        <dbReference type="ARBA" id="ARBA00023160"/>
    </source>
</evidence>
<dbReference type="EMBL" id="NCKV01001647">
    <property type="protein sequence ID" value="RWS27975.1"/>
    <property type="molecule type" value="Genomic_DNA"/>
</dbReference>
<keyword evidence="7 10" id="KW-0443">Lipid metabolism</keyword>
<dbReference type="OrthoDB" id="434092at2759"/>
<feature type="transmembrane region" description="Helical" evidence="10">
    <location>
        <begin position="177"/>
        <end position="195"/>
    </location>
</feature>
<dbReference type="GO" id="GO:0034625">
    <property type="term" value="P:fatty acid elongation, monounsaturated fatty acid"/>
    <property type="evidence" value="ECO:0007669"/>
    <property type="project" value="TreeGrafter"/>
</dbReference>
<gene>
    <name evidence="11" type="ORF">B4U80_10760</name>
</gene>
<dbReference type="Pfam" id="PF01151">
    <property type="entry name" value="ELO"/>
    <property type="match status" value="1"/>
</dbReference>
<name>A0A443SKG8_9ACAR</name>
<accession>A0A443SKG8</accession>
<evidence type="ECO:0000256" key="3">
    <source>
        <dbReference type="ARBA" id="ARBA00022679"/>
    </source>
</evidence>
<evidence type="ECO:0000313" key="11">
    <source>
        <dbReference type="EMBL" id="RWS27975.1"/>
    </source>
</evidence>
<keyword evidence="9 10" id="KW-0275">Fatty acid biosynthesis</keyword>
<evidence type="ECO:0000256" key="10">
    <source>
        <dbReference type="RuleBase" id="RU361115"/>
    </source>
</evidence>
<keyword evidence="12" id="KW-1185">Reference proteome</keyword>